<evidence type="ECO:0000256" key="1">
    <source>
        <dbReference type="ARBA" id="ARBA00004414"/>
    </source>
</evidence>
<organism evidence="10">
    <name type="scientific">Culicoides sonorensis</name>
    <name type="common">Biting midge</name>
    <dbReference type="NCBI Taxonomy" id="179676"/>
    <lineage>
        <taxon>Eukaryota</taxon>
        <taxon>Metazoa</taxon>
        <taxon>Ecdysozoa</taxon>
        <taxon>Arthropoda</taxon>
        <taxon>Hexapoda</taxon>
        <taxon>Insecta</taxon>
        <taxon>Pterygota</taxon>
        <taxon>Neoptera</taxon>
        <taxon>Endopterygota</taxon>
        <taxon>Diptera</taxon>
        <taxon>Nematocera</taxon>
        <taxon>Chironomoidea</taxon>
        <taxon>Ceratopogonidae</taxon>
        <taxon>Ceratopogoninae</taxon>
        <taxon>Culicoides</taxon>
        <taxon>Monoculicoides</taxon>
    </lineage>
</organism>
<dbReference type="InterPro" id="IPR006629">
    <property type="entry name" value="LITAF"/>
</dbReference>
<dbReference type="EMBL" id="UFQT01000602">
    <property type="protein sequence ID" value="SSX25616.1"/>
    <property type="molecule type" value="Genomic_DNA"/>
</dbReference>
<accession>A0A336M5S2</accession>
<dbReference type="GO" id="GO:0005765">
    <property type="term" value="C:lysosomal membrane"/>
    <property type="evidence" value="ECO:0007669"/>
    <property type="project" value="UniProtKB-SubCell"/>
</dbReference>
<dbReference type="GO" id="GO:0031902">
    <property type="term" value="C:late endosome membrane"/>
    <property type="evidence" value="ECO:0007669"/>
    <property type="project" value="UniProtKB-SubCell"/>
</dbReference>
<dbReference type="Pfam" id="PF10601">
    <property type="entry name" value="zf-LITAF-like"/>
    <property type="match status" value="1"/>
</dbReference>
<evidence type="ECO:0000256" key="2">
    <source>
        <dbReference type="ARBA" id="ARBA00004481"/>
    </source>
</evidence>
<dbReference type="VEuPathDB" id="VectorBase:CSON012599"/>
<sequence>MQQPKTVIRPTNLVQISLQTHTNYGFDPSLYSVESNYNENQMTSSNKNENPIQLDNSKIEYQSPPPSYLQANPQSSFESSGQRQVLQSQVVIVQSGRQIQTGYPVQSQNSDQSSMGSKITTIQSQATIQRPPIIVQPGGEILNPTLRQVLGHKSSSVMCPQCDQQVMTKVEYEANTTTHCLAFILCIFLCWCCCCIPYCVNGSRNAHHHCPKCGVFLGTHEVELC</sequence>
<protein>
    <submittedName>
        <fullName evidence="10">CSON012599 protein</fullName>
    </submittedName>
</protein>
<keyword evidence="7" id="KW-0472">Membrane</keyword>
<evidence type="ECO:0000256" key="7">
    <source>
        <dbReference type="ARBA" id="ARBA00023136"/>
    </source>
</evidence>
<dbReference type="AlphaFoldDB" id="A0A336M5S2"/>
<evidence type="ECO:0000256" key="6">
    <source>
        <dbReference type="ARBA" id="ARBA00022833"/>
    </source>
</evidence>
<reference evidence="10" key="1">
    <citation type="submission" date="2018-07" db="EMBL/GenBank/DDBJ databases">
        <authorList>
            <person name="Quirk P.G."/>
            <person name="Krulwich T.A."/>
        </authorList>
    </citation>
    <scope>NUCLEOTIDE SEQUENCE</scope>
</reference>
<dbReference type="GO" id="GO:0008270">
    <property type="term" value="F:zinc ion binding"/>
    <property type="evidence" value="ECO:0007669"/>
    <property type="project" value="TreeGrafter"/>
</dbReference>
<keyword evidence="6" id="KW-0862">Zinc</keyword>
<gene>
    <name evidence="10" type="primary">CSON012599</name>
</gene>
<evidence type="ECO:0000259" key="9">
    <source>
        <dbReference type="PROSITE" id="PS51837"/>
    </source>
</evidence>
<dbReference type="SMART" id="SM00714">
    <property type="entry name" value="LITAF"/>
    <property type="match status" value="1"/>
</dbReference>
<dbReference type="InterPro" id="IPR037519">
    <property type="entry name" value="LITAF_fam"/>
</dbReference>
<keyword evidence="5" id="KW-0479">Metal-binding</keyword>
<proteinExistence type="inferred from homology"/>
<dbReference type="PANTHER" id="PTHR23292:SF14">
    <property type="entry name" value="FI16615P1-RELATED"/>
    <property type="match status" value="1"/>
</dbReference>
<feature type="domain" description="LITAF" evidence="9">
    <location>
        <begin position="139"/>
        <end position="222"/>
    </location>
</feature>
<evidence type="ECO:0000256" key="4">
    <source>
        <dbReference type="ARBA" id="ARBA00005975"/>
    </source>
</evidence>
<evidence type="ECO:0000256" key="3">
    <source>
        <dbReference type="ARBA" id="ARBA00004630"/>
    </source>
</evidence>
<dbReference type="PANTHER" id="PTHR23292">
    <property type="entry name" value="LIPOPOLYSACCHARIDE-INDUCED TUMOR NECROSIS FACTOR-ALPHA FACTOR"/>
    <property type="match status" value="1"/>
</dbReference>
<comment type="subcellular location">
    <subcellularLocation>
        <location evidence="2">Endosome membrane</location>
        <topology evidence="2">Peripheral membrane protein</topology>
    </subcellularLocation>
    <subcellularLocation>
        <location evidence="1">Late endosome membrane</location>
    </subcellularLocation>
    <subcellularLocation>
        <location evidence="3">Lysosome membrane</location>
        <topology evidence="3">Peripheral membrane protein</topology>
        <orientation evidence="3">Cytoplasmic side</orientation>
    </subcellularLocation>
</comment>
<evidence type="ECO:0000256" key="5">
    <source>
        <dbReference type="ARBA" id="ARBA00022723"/>
    </source>
</evidence>
<dbReference type="PROSITE" id="PS51837">
    <property type="entry name" value="LITAF"/>
    <property type="match status" value="1"/>
</dbReference>
<name>A0A336M5S2_CULSO</name>
<comment type="similarity">
    <text evidence="4">Belongs to the CDIP1/LITAF family.</text>
</comment>
<evidence type="ECO:0000313" key="10">
    <source>
        <dbReference type="EMBL" id="SSX25616.1"/>
    </source>
</evidence>
<evidence type="ECO:0000256" key="8">
    <source>
        <dbReference type="SAM" id="MobiDB-lite"/>
    </source>
</evidence>
<feature type="compositionally biased region" description="Polar residues" evidence="8">
    <location>
        <begin position="69"/>
        <end position="80"/>
    </location>
</feature>
<feature type="region of interest" description="Disordered" evidence="8">
    <location>
        <begin position="57"/>
        <end position="80"/>
    </location>
</feature>